<proteinExistence type="inferred from homology"/>
<keyword evidence="3" id="KW-0809">Transit peptide</keyword>
<accession>B4J465</accession>
<dbReference type="GO" id="GO:0005739">
    <property type="term" value="C:mitochondrion"/>
    <property type="evidence" value="ECO:0007669"/>
    <property type="project" value="UniProtKB-SubCell"/>
</dbReference>
<gene>
    <name evidence="7" type="primary">Dgri\GH22113</name>
    <name evidence="7" type="ORF">Dgri_GH22113</name>
</gene>
<dbReference type="AlphaFoldDB" id="B4J465"/>
<dbReference type="InterPro" id="IPR000352">
    <property type="entry name" value="Pep_chain_release_fac_I"/>
</dbReference>
<name>B4J465_DROGR</name>
<feature type="region of interest" description="Disordered" evidence="5">
    <location>
        <begin position="113"/>
        <end position="148"/>
    </location>
</feature>
<comment type="similarity">
    <text evidence="2">Belongs to the prokaryotic/mitochondrial release factor family.</text>
</comment>
<dbReference type="OrthoDB" id="277888at2759"/>
<dbReference type="InterPro" id="IPR045853">
    <property type="entry name" value="Pep_chain_release_fac_I_sf"/>
</dbReference>
<organism evidence="8">
    <name type="scientific">Drosophila grimshawi</name>
    <name type="common">Hawaiian fruit fly</name>
    <name type="synonym">Idiomyia grimshawi</name>
    <dbReference type="NCBI Taxonomy" id="7222"/>
    <lineage>
        <taxon>Eukaryota</taxon>
        <taxon>Metazoa</taxon>
        <taxon>Ecdysozoa</taxon>
        <taxon>Arthropoda</taxon>
        <taxon>Hexapoda</taxon>
        <taxon>Insecta</taxon>
        <taxon>Pterygota</taxon>
        <taxon>Neoptera</taxon>
        <taxon>Endopterygota</taxon>
        <taxon>Diptera</taxon>
        <taxon>Brachycera</taxon>
        <taxon>Muscomorpha</taxon>
        <taxon>Ephydroidea</taxon>
        <taxon>Drosophilidae</taxon>
        <taxon>Drosophila</taxon>
        <taxon>Hawaiian Drosophila</taxon>
    </lineage>
</organism>
<dbReference type="InterPro" id="IPR052405">
    <property type="entry name" value="Mito_Transl_Release_Factor"/>
</dbReference>
<dbReference type="OMA" id="KCHLHRL"/>
<protein>
    <submittedName>
        <fullName evidence="7">GH22113</fullName>
    </submittedName>
</protein>
<evidence type="ECO:0000313" key="8">
    <source>
        <dbReference type="Proteomes" id="UP000001070"/>
    </source>
</evidence>
<keyword evidence="8" id="KW-1185">Reference proteome</keyword>
<evidence type="ECO:0000313" key="7">
    <source>
        <dbReference type="EMBL" id="EDW02671.1"/>
    </source>
</evidence>
<dbReference type="GO" id="GO:0003747">
    <property type="term" value="F:translation release factor activity"/>
    <property type="evidence" value="ECO:0007669"/>
    <property type="project" value="InterPro"/>
</dbReference>
<comment type="subcellular location">
    <subcellularLocation>
        <location evidence="1">Mitochondrion</location>
    </subcellularLocation>
</comment>
<dbReference type="PANTHER" id="PTHR46203:SF1">
    <property type="entry name" value="MITOCHONDRIAL TRANSLATION RELEASE FACTOR IN RESCUE"/>
    <property type="match status" value="1"/>
</dbReference>
<feature type="domain" description="Prokaryotic-type class I peptide chain release factors" evidence="6">
    <location>
        <begin position="34"/>
        <end position="127"/>
    </location>
</feature>
<evidence type="ECO:0000256" key="4">
    <source>
        <dbReference type="ARBA" id="ARBA00023128"/>
    </source>
</evidence>
<keyword evidence="4" id="KW-0496">Mitochondrion</keyword>
<dbReference type="FunCoup" id="B4J465">
    <property type="interactions" value="919"/>
</dbReference>
<reference evidence="7 8" key="1">
    <citation type="journal article" date="2007" name="Nature">
        <title>Evolution of genes and genomes on the Drosophila phylogeny.</title>
        <authorList>
            <consortium name="Drosophila 12 Genomes Consortium"/>
            <person name="Clark A.G."/>
            <person name="Eisen M.B."/>
            <person name="Smith D.R."/>
            <person name="Bergman C.M."/>
            <person name="Oliver B."/>
            <person name="Markow T.A."/>
            <person name="Kaufman T.C."/>
            <person name="Kellis M."/>
            <person name="Gelbart W."/>
            <person name="Iyer V.N."/>
            <person name="Pollard D.A."/>
            <person name="Sackton T.B."/>
            <person name="Larracuente A.M."/>
            <person name="Singh N.D."/>
            <person name="Abad J.P."/>
            <person name="Abt D.N."/>
            <person name="Adryan B."/>
            <person name="Aguade M."/>
            <person name="Akashi H."/>
            <person name="Anderson W.W."/>
            <person name="Aquadro C.F."/>
            <person name="Ardell D.H."/>
            <person name="Arguello R."/>
            <person name="Artieri C.G."/>
            <person name="Barbash D.A."/>
            <person name="Barker D."/>
            <person name="Barsanti P."/>
            <person name="Batterham P."/>
            <person name="Batzoglou S."/>
            <person name="Begun D."/>
            <person name="Bhutkar A."/>
            <person name="Blanco E."/>
            <person name="Bosak S.A."/>
            <person name="Bradley R.K."/>
            <person name="Brand A.D."/>
            <person name="Brent M.R."/>
            <person name="Brooks A.N."/>
            <person name="Brown R.H."/>
            <person name="Butlin R.K."/>
            <person name="Caggese C."/>
            <person name="Calvi B.R."/>
            <person name="Bernardo de Carvalho A."/>
            <person name="Caspi A."/>
            <person name="Castrezana S."/>
            <person name="Celniker S.E."/>
            <person name="Chang J.L."/>
            <person name="Chapple C."/>
            <person name="Chatterji S."/>
            <person name="Chinwalla A."/>
            <person name="Civetta A."/>
            <person name="Clifton S.W."/>
            <person name="Comeron J.M."/>
            <person name="Costello J.C."/>
            <person name="Coyne J.A."/>
            <person name="Daub J."/>
            <person name="David R.G."/>
            <person name="Delcher A.L."/>
            <person name="Delehaunty K."/>
            <person name="Do C.B."/>
            <person name="Ebling H."/>
            <person name="Edwards K."/>
            <person name="Eickbush T."/>
            <person name="Evans J.D."/>
            <person name="Filipski A."/>
            <person name="Findeiss S."/>
            <person name="Freyhult E."/>
            <person name="Fulton L."/>
            <person name="Fulton R."/>
            <person name="Garcia A.C."/>
            <person name="Gardiner A."/>
            <person name="Garfield D.A."/>
            <person name="Garvin B.E."/>
            <person name="Gibson G."/>
            <person name="Gilbert D."/>
            <person name="Gnerre S."/>
            <person name="Godfrey J."/>
            <person name="Good R."/>
            <person name="Gotea V."/>
            <person name="Gravely B."/>
            <person name="Greenberg A.J."/>
            <person name="Griffiths-Jones S."/>
            <person name="Gross S."/>
            <person name="Guigo R."/>
            <person name="Gustafson E.A."/>
            <person name="Haerty W."/>
            <person name="Hahn M.W."/>
            <person name="Halligan D.L."/>
            <person name="Halpern A.L."/>
            <person name="Halter G.M."/>
            <person name="Han M.V."/>
            <person name="Heger A."/>
            <person name="Hillier L."/>
            <person name="Hinrichs A.S."/>
            <person name="Holmes I."/>
            <person name="Hoskins R.A."/>
            <person name="Hubisz M.J."/>
            <person name="Hultmark D."/>
            <person name="Huntley M.A."/>
            <person name="Jaffe D.B."/>
            <person name="Jagadeeshan S."/>
            <person name="Jeck W.R."/>
            <person name="Johnson J."/>
            <person name="Jones C.D."/>
            <person name="Jordan W.C."/>
            <person name="Karpen G.H."/>
            <person name="Kataoka E."/>
            <person name="Keightley P.D."/>
            <person name="Kheradpour P."/>
            <person name="Kirkness E.F."/>
            <person name="Koerich L.B."/>
            <person name="Kristiansen K."/>
            <person name="Kudrna D."/>
            <person name="Kulathinal R.J."/>
            <person name="Kumar S."/>
            <person name="Kwok R."/>
            <person name="Lander E."/>
            <person name="Langley C.H."/>
            <person name="Lapoint R."/>
            <person name="Lazzaro B.P."/>
            <person name="Lee S.J."/>
            <person name="Levesque L."/>
            <person name="Li R."/>
            <person name="Lin C.F."/>
            <person name="Lin M.F."/>
            <person name="Lindblad-Toh K."/>
            <person name="Llopart A."/>
            <person name="Long M."/>
            <person name="Low L."/>
            <person name="Lozovsky E."/>
            <person name="Lu J."/>
            <person name="Luo M."/>
            <person name="Machado C.A."/>
            <person name="Makalowski W."/>
            <person name="Marzo M."/>
            <person name="Matsuda M."/>
            <person name="Matzkin L."/>
            <person name="McAllister B."/>
            <person name="McBride C.S."/>
            <person name="McKernan B."/>
            <person name="McKernan K."/>
            <person name="Mendez-Lago M."/>
            <person name="Minx P."/>
            <person name="Mollenhauer M.U."/>
            <person name="Montooth K."/>
            <person name="Mount S.M."/>
            <person name="Mu X."/>
            <person name="Myers E."/>
            <person name="Negre B."/>
            <person name="Newfeld S."/>
            <person name="Nielsen R."/>
            <person name="Noor M.A."/>
            <person name="O'Grady P."/>
            <person name="Pachter L."/>
            <person name="Papaceit M."/>
            <person name="Parisi M.J."/>
            <person name="Parisi M."/>
            <person name="Parts L."/>
            <person name="Pedersen J.S."/>
            <person name="Pesole G."/>
            <person name="Phillippy A.M."/>
            <person name="Ponting C.P."/>
            <person name="Pop M."/>
            <person name="Porcelli D."/>
            <person name="Powell J.R."/>
            <person name="Prohaska S."/>
            <person name="Pruitt K."/>
            <person name="Puig M."/>
            <person name="Quesneville H."/>
            <person name="Ram K.R."/>
            <person name="Rand D."/>
            <person name="Rasmussen M.D."/>
            <person name="Reed L.K."/>
            <person name="Reenan R."/>
            <person name="Reily A."/>
            <person name="Remington K.A."/>
            <person name="Rieger T.T."/>
            <person name="Ritchie M.G."/>
            <person name="Robin C."/>
            <person name="Rogers Y.H."/>
            <person name="Rohde C."/>
            <person name="Rozas J."/>
            <person name="Rubenfield M.J."/>
            <person name="Ruiz A."/>
            <person name="Russo S."/>
            <person name="Salzberg S.L."/>
            <person name="Sanchez-Gracia A."/>
            <person name="Saranga D.J."/>
            <person name="Sato H."/>
            <person name="Schaeffer S.W."/>
            <person name="Schatz M.C."/>
            <person name="Schlenke T."/>
            <person name="Schwartz R."/>
            <person name="Segarra C."/>
            <person name="Singh R.S."/>
            <person name="Sirot L."/>
            <person name="Sirota M."/>
            <person name="Sisneros N.B."/>
            <person name="Smith C.D."/>
            <person name="Smith T.F."/>
            <person name="Spieth J."/>
            <person name="Stage D.E."/>
            <person name="Stark A."/>
            <person name="Stephan W."/>
            <person name="Strausberg R.L."/>
            <person name="Strempel S."/>
            <person name="Sturgill D."/>
            <person name="Sutton G."/>
            <person name="Sutton G.G."/>
            <person name="Tao W."/>
            <person name="Teichmann S."/>
            <person name="Tobari Y.N."/>
            <person name="Tomimura Y."/>
            <person name="Tsolas J.M."/>
            <person name="Valente V.L."/>
            <person name="Venter E."/>
            <person name="Venter J.C."/>
            <person name="Vicario S."/>
            <person name="Vieira F.G."/>
            <person name="Vilella A.J."/>
            <person name="Villasante A."/>
            <person name="Walenz B."/>
            <person name="Wang J."/>
            <person name="Wasserman M."/>
            <person name="Watts T."/>
            <person name="Wilson D."/>
            <person name="Wilson R.K."/>
            <person name="Wing R.A."/>
            <person name="Wolfner M.F."/>
            <person name="Wong A."/>
            <person name="Wong G.K."/>
            <person name="Wu C.I."/>
            <person name="Wu G."/>
            <person name="Yamamoto D."/>
            <person name="Yang H.P."/>
            <person name="Yang S.P."/>
            <person name="Yorke J.A."/>
            <person name="Yoshida K."/>
            <person name="Zdobnov E."/>
            <person name="Zhang P."/>
            <person name="Zhang Y."/>
            <person name="Zimin A.V."/>
            <person name="Baldwin J."/>
            <person name="Abdouelleil A."/>
            <person name="Abdulkadir J."/>
            <person name="Abebe A."/>
            <person name="Abera B."/>
            <person name="Abreu J."/>
            <person name="Acer S.C."/>
            <person name="Aftuck L."/>
            <person name="Alexander A."/>
            <person name="An P."/>
            <person name="Anderson E."/>
            <person name="Anderson S."/>
            <person name="Arachi H."/>
            <person name="Azer M."/>
            <person name="Bachantsang P."/>
            <person name="Barry A."/>
            <person name="Bayul T."/>
            <person name="Berlin A."/>
            <person name="Bessette D."/>
            <person name="Bloom T."/>
            <person name="Blye J."/>
            <person name="Boguslavskiy L."/>
            <person name="Bonnet C."/>
            <person name="Boukhgalter B."/>
            <person name="Bourzgui I."/>
            <person name="Brown A."/>
            <person name="Cahill P."/>
            <person name="Channer S."/>
            <person name="Cheshatsang Y."/>
            <person name="Chuda L."/>
            <person name="Citroen M."/>
            <person name="Collymore A."/>
            <person name="Cooke P."/>
            <person name="Costello M."/>
            <person name="D'Aco K."/>
            <person name="Daza R."/>
            <person name="De Haan G."/>
            <person name="DeGray S."/>
            <person name="DeMaso C."/>
            <person name="Dhargay N."/>
            <person name="Dooley K."/>
            <person name="Dooley E."/>
            <person name="Doricent M."/>
            <person name="Dorje P."/>
            <person name="Dorjee K."/>
            <person name="Dupes A."/>
            <person name="Elong R."/>
            <person name="Falk J."/>
            <person name="Farina A."/>
            <person name="Faro S."/>
            <person name="Ferguson D."/>
            <person name="Fisher S."/>
            <person name="Foley C.D."/>
            <person name="Franke A."/>
            <person name="Friedrich D."/>
            <person name="Gadbois L."/>
            <person name="Gearin G."/>
            <person name="Gearin C.R."/>
            <person name="Giannoukos G."/>
            <person name="Goode T."/>
            <person name="Graham J."/>
            <person name="Grandbois E."/>
            <person name="Grewal S."/>
            <person name="Gyaltsen K."/>
            <person name="Hafez N."/>
            <person name="Hagos B."/>
            <person name="Hall J."/>
            <person name="Henson C."/>
            <person name="Hollinger A."/>
            <person name="Honan T."/>
            <person name="Huard M.D."/>
            <person name="Hughes L."/>
            <person name="Hurhula B."/>
            <person name="Husby M.E."/>
            <person name="Kamat A."/>
            <person name="Kanga B."/>
            <person name="Kashin S."/>
            <person name="Khazanovich D."/>
            <person name="Kisner P."/>
            <person name="Lance K."/>
            <person name="Lara M."/>
            <person name="Lee W."/>
            <person name="Lennon N."/>
            <person name="Letendre F."/>
            <person name="LeVine R."/>
            <person name="Lipovsky A."/>
            <person name="Liu X."/>
            <person name="Liu J."/>
            <person name="Liu S."/>
            <person name="Lokyitsang T."/>
            <person name="Lokyitsang Y."/>
            <person name="Lubonja R."/>
            <person name="Lui A."/>
            <person name="MacDonald P."/>
            <person name="Magnisalis V."/>
            <person name="Maru K."/>
            <person name="Matthews C."/>
            <person name="McCusker W."/>
            <person name="McDonough S."/>
            <person name="Mehta T."/>
            <person name="Meldrim J."/>
            <person name="Meneus L."/>
            <person name="Mihai O."/>
            <person name="Mihalev A."/>
            <person name="Mihova T."/>
            <person name="Mittelman R."/>
            <person name="Mlenga V."/>
            <person name="Montmayeur A."/>
            <person name="Mulrain L."/>
            <person name="Navidi A."/>
            <person name="Naylor J."/>
            <person name="Negash T."/>
            <person name="Nguyen T."/>
            <person name="Nguyen N."/>
            <person name="Nicol R."/>
            <person name="Norbu C."/>
            <person name="Norbu N."/>
            <person name="Novod N."/>
            <person name="O'Neill B."/>
            <person name="Osman S."/>
            <person name="Markiewicz E."/>
            <person name="Oyono O.L."/>
            <person name="Patti C."/>
            <person name="Phunkhang P."/>
            <person name="Pierre F."/>
            <person name="Priest M."/>
            <person name="Raghuraman S."/>
            <person name="Rege F."/>
            <person name="Reyes R."/>
            <person name="Rise C."/>
            <person name="Rogov P."/>
            <person name="Ross K."/>
            <person name="Ryan E."/>
            <person name="Settipalli S."/>
            <person name="Shea T."/>
            <person name="Sherpa N."/>
            <person name="Shi L."/>
            <person name="Shih D."/>
            <person name="Sparrow T."/>
            <person name="Spaulding J."/>
            <person name="Stalker J."/>
            <person name="Stange-Thomann N."/>
            <person name="Stavropoulos S."/>
            <person name="Stone C."/>
            <person name="Strader C."/>
            <person name="Tesfaye S."/>
            <person name="Thomson T."/>
            <person name="Thoulutsang Y."/>
            <person name="Thoulutsang D."/>
            <person name="Topham K."/>
            <person name="Topping I."/>
            <person name="Tsamla T."/>
            <person name="Vassiliev H."/>
            <person name="Vo A."/>
            <person name="Wangchuk T."/>
            <person name="Wangdi T."/>
            <person name="Weiand M."/>
            <person name="Wilkinson J."/>
            <person name="Wilson A."/>
            <person name="Yadav S."/>
            <person name="Young G."/>
            <person name="Yu Q."/>
            <person name="Zembek L."/>
            <person name="Zhong D."/>
            <person name="Zimmer A."/>
            <person name="Zwirko Z."/>
            <person name="Jaffe D.B."/>
            <person name="Alvarez P."/>
            <person name="Brockman W."/>
            <person name="Butler J."/>
            <person name="Chin C."/>
            <person name="Gnerre S."/>
            <person name="Grabherr M."/>
            <person name="Kleber M."/>
            <person name="Mauceli E."/>
            <person name="MacCallum I."/>
        </authorList>
    </citation>
    <scope>NUCLEOTIDE SEQUENCE [LARGE SCALE GENOMIC DNA]</scope>
    <source>
        <strain evidence="8">Tucson 15287-2541.00</strain>
    </source>
</reference>
<dbReference type="Gene3D" id="3.30.160.20">
    <property type="match status" value="1"/>
</dbReference>
<dbReference type="HOGENOM" id="CLU_089470_4_4_1"/>
<evidence type="ECO:0000256" key="5">
    <source>
        <dbReference type="SAM" id="MobiDB-lite"/>
    </source>
</evidence>
<dbReference type="eggNOG" id="KOG2726">
    <property type="taxonomic scope" value="Eukaryota"/>
</dbReference>
<dbReference type="PhylomeDB" id="B4J465"/>
<dbReference type="Proteomes" id="UP000001070">
    <property type="component" value="Unassembled WGS sequence"/>
</dbReference>
<evidence type="ECO:0000256" key="2">
    <source>
        <dbReference type="ARBA" id="ARBA00010835"/>
    </source>
</evidence>
<dbReference type="EMBL" id="CH916367">
    <property type="protein sequence ID" value="EDW02671.1"/>
    <property type="molecule type" value="Genomic_DNA"/>
</dbReference>
<dbReference type="InParanoid" id="B4J465"/>
<dbReference type="SUPFAM" id="SSF75620">
    <property type="entry name" value="Release factor"/>
    <property type="match status" value="1"/>
</dbReference>
<sequence length="148" mass="16782">MLQLRSLAAVLSSSLCHRLASNNAHLDYSRYPSLQESDIEETLMRGSGPGGQAVNKTNNCVFLRHLPTGLTVKCHLHRLASKNRIEARKILLDKLDAHLNGEQSIAAQLKVFDQKKSSERKRRQGKLQEMKKMWQSREMSNVDGETEK</sequence>
<dbReference type="Pfam" id="PF00472">
    <property type="entry name" value="RF-1"/>
    <property type="match status" value="1"/>
</dbReference>
<evidence type="ECO:0000259" key="6">
    <source>
        <dbReference type="Pfam" id="PF00472"/>
    </source>
</evidence>
<evidence type="ECO:0000256" key="1">
    <source>
        <dbReference type="ARBA" id="ARBA00004173"/>
    </source>
</evidence>
<dbReference type="PANTHER" id="PTHR46203">
    <property type="entry name" value="PROBABLE PEPTIDE CHAIN RELEASE FACTOR C12ORF65"/>
    <property type="match status" value="1"/>
</dbReference>
<evidence type="ECO:0000256" key="3">
    <source>
        <dbReference type="ARBA" id="ARBA00022946"/>
    </source>
</evidence>